<protein>
    <recommendedName>
        <fullName evidence="5">DUF3298 domain-containing protein</fullName>
    </recommendedName>
</protein>
<feature type="region of interest" description="Disordered" evidence="1">
    <location>
        <begin position="25"/>
        <end position="65"/>
    </location>
</feature>
<keyword evidence="4" id="KW-1185">Reference proteome</keyword>
<feature type="signal peptide" evidence="2">
    <location>
        <begin position="1"/>
        <end position="21"/>
    </location>
</feature>
<proteinExistence type="predicted"/>
<dbReference type="Gene3D" id="3.90.640.20">
    <property type="entry name" value="Heat-shock cognate protein, ATPase"/>
    <property type="match status" value="1"/>
</dbReference>
<dbReference type="EMBL" id="LQOT01000011">
    <property type="protein sequence ID" value="ORV51842.1"/>
    <property type="molecule type" value="Genomic_DNA"/>
</dbReference>
<dbReference type="STRING" id="188915.AWC02_02845"/>
<feature type="compositionally biased region" description="Low complexity" evidence="1">
    <location>
        <begin position="39"/>
        <end position="59"/>
    </location>
</feature>
<evidence type="ECO:0000256" key="1">
    <source>
        <dbReference type="SAM" id="MobiDB-lite"/>
    </source>
</evidence>
<sequence>MGRTRLASAAVIVLATSALIASCTAETRSAPTQPTPTRTTSAPSEAPEASEASLPSATPDAQVSNGRSYAVTATVIEGATPGGDGHWHAEVGQVSEGDPLVAQAFNKAGEASARDQIDQVRRDAGTGASSWTFEVTPTLTFRPTAIAQLLTGVYYAQGAAHPSNYVSTVVIDSRTAKPITLTDLFADEQAGLERLSQQTKQIWPDVYGDGTPMADEPGNRPVAANFANWIPTEQGMELHFADYQFAHGLPVITVPWSALTDVLAPEMAVLAQR</sequence>
<dbReference type="InterPro" id="IPR037126">
    <property type="entry name" value="PdaC/RsiV-like_sf"/>
</dbReference>
<dbReference type="Proteomes" id="UP000193465">
    <property type="component" value="Unassembled WGS sequence"/>
</dbReference>
<dbReference type="PROSITE" id="PS51257">
    <property type="entry name" value="PROKAR_LIPOPROTEIN"/>
    <property type="match status" value="1"/>
</dbReference>
<reference evidence="3 4" key="1">
    <citation type="submission" date="2016-01" db="EMBL/GenBank/DDBJ databases">
        <title>The new phylogeny of the genus Mycobacterium.</title>
        <authorList>
            <person name="Tarcisio F."/>
            <person name="Conor M."/>
            <person name="Antonella G."/>
            <person name="Elisabetta G."/>
            <person name="Giulia F.S."/>
            <person name="Sara T."/>
            <person name="Anna F."/>
            <person name="Clotilde B."/>
            <person name="Roberto B."/>
            <person name="Veronica D.S."/>
            <person name="Fabio R."/>
            <person name="Monica P."/>
            <person name="Olivier J."/>
            <person name="Enrico T."/>
            <person name="Nicola S."/>
        </authorList>
    </citation>
    <scope>NUCLEOTIDE SEQUENCE [LARGE SCALE GENOMIC DNA]</scope>
    <source>
        <strain evidence="3 4">ATCC 27353</strain>
    </source>
</reference>
<name>A0A1X1U4S0_9MYCO</name>
<keyword evidence="2" id="KW-0732">Signal</keyword>
<comment type="caution">
    <text evidence="3">The sequence shown here is derived from an EMBL/GenBank/DDBJ whole genome shotgun (WGS) entry which is preliminary data.</text>
</comment>
<organism evidence="3 4">
    <name type="scientific">Mycolicibacter engbaekii</name>
    <dbReference type="NCBI Taxonomy" id="188915"/>
    <lineage>
        <taxon>Bacteria</taxon>
        <taxon>Bacillati</taxon>
        <taxon>Actinomycetota</taxon>
        <taxon>Actinomycetes</taxon>
        <taxon>Mycobacteriales</taxon>
        <taxon>Mycobacteriaceae</taxon>
        <taxon>Mycolicibacter</taxon>
    </lineage>
</organism>
<evidence type="ECO:0008006" key="5">
    <source>
        <dbReference type="Google" id="ProtNLM"/>
    </source>
</evidence>
<dbReference type="AlphaFoldDB" id="A0A1X1U4S0"/>
<evidence type="ECO:0000256" key="2">
    <source>
        <dbReference type="SAM" id="SignalP"/>
    </source>
</evidence>
<feature type="chain" id="PRO_5039650719" description="DUF3298 domain-containing protein" evidence="2">
    <location>
        <begin position="22"/>
        <end position="273"/>
    </location>
</feature>
<gene>
    <name evidence="3" type="ORF">AWC02_02845</name>
</gene>
<feature type="compositionally biased region" description="Polar residues" evidence="1">
    <location>
        <begin position="25"/>
        <end position="38"/>
    </location>
</feature>
<evidence type="ECO:0000313" key="4">
    <source>
        <dbReference type="Proteomes" id="UP000193465"/>
    </source>
</evidence>
<evidence type="ECO:0000313" key="3">
    <source>
        <dbReference type="EMBL" id="ORV51842.1"/>
    </source>
</evidence>
<accession>A0A1X1U4S0</accession>